<evidence type="ECO:0000313" key="4">
    <source>
        <dbReference type="Proteomes" id="UP000298438"/>
    </source>
</evidence>
<dbReference type="EMBL" id="SPVF01000132">
    <property type="protein sequence ID" value="TFW20391.1"/>
    <property type="molecule type" value="Genomic_DNA"/>
</dbReference>
<dbReference type="Pfam" id="PF19631">
    <property type="entry name" value="Trypco2"/>
    <property type="match status" value="1"/>
</dbReference>
<feature type="region of interest" description="Disordered" evidence="1">
    <location>
        <begin position="71"/>
        <end position="118"/>
    </location>
</feature>
<sequence length="118" mass="12429">MFQDHQARLALADYLAALQTELERAGGQSGPRELPFGVDCATLEVDIFFTLPRNGQARSGSDAQFWVAGTADGDSGGSGAARTTQKLIVRLSPRPKEEATAPGNEAALSALPRSRQSG</sequence>
<dbReference type="RefSeq" id="WP_135207168.1">
    <property type="nucleotide sequence ID" value="NZ_SPVF01000132.1"/>
</dbReference>
<dbReference type="AlphaFoldDB" id="A0A4Y9SCN8"/>
<gene>
    <name evidence="3" type="ORF">E4L96_10495</name>
</gene>
<evidence type="ECO:0000313" key="3">
    <source>
        <dbReference type="EMBL" id="TFW20391.1"/>
    </source>
</evidence>
<proteinExistence type="predicted"/>
<dbReference type="Proteomes" id="UP000298438">
    <property type="component" value="Unassembled WGS sequence"/>
</dbReference>
<evidence type="ECO:0000256" key="1">
    <source>
        <dbReference type="SAM" id="MobiDB-lite"/>
    </source>
</evidence>
<keyword evidence="4" id="KW-1185">Reference proteome</keyword>
<protein>
    <recommendedName>
        <fullName evidence="2">Trypsin-co-occurring domain-containing protein</fullName>
    </recommendedName>
</protein>
<dbReference type="InterPro" id="IPR045608">
    <property type="entry name" value="Trypco2"/>
</dbReference>
<name>A0A4Y9SCN8_9BURK</name>
<organism evidence="3 4">
    <name type="scientific">Zemynaea arenosa</name>
    <dbReference type="NCBI Taxonomy" id="2561931"/>
    <lineage>
        <taxon>Bacteria</taxon>
        <taxon>Pseudomonadati</taxon>
        <taxon>Pseudomonadota</taxon>
        <taxon>Betaproteobacteria</taxon>
        <taxon>Burkholderiales</taxon>
        <taxon>Oxalobacteraceae</taxon>
        <taxon>Telluria group</taxon>
        <taxon>Zemynaea</taxon>
    </lineage>
</organism>
<reference evidence="3 4" key="1">
    <citation type="submission" date="2019-03" db="EMBL/GenBank/DDBJ databases">
        <title>Draft Genome Sequence of Massilia arenosa sp. nov., a Novel Massilia Species Isolated from a Sandy-loam Maize Soil.</title>
        <authorList>
            <person name="Raths R."/>
            <person name="Peta V."/>
            <person name="Bucking H."/>
        </authorList>
    </citation>
    <scope>NUCLEOTIDE SEQUENCE [LARGE SCALE GENOMIC DNA]</scope>
    <source>
        <strain evidence="3 4">MC02</strain>
    </source>
</reference>
<feature type="domain" description="Trypsin-co-occurring" evidence="2">
    <location>
        <begin position="10"/>
        <end position="93"/>
    </location>
</feature>
<evidence type="ECO:0000259" key="2">
    <source>
        <dbReference type="Pfam" id="PF19631"/>
    </source>
</evidence>
<accession>A0A4Y9SCN8</accession>
<comment type="caution">
    <text evidence="3">The sequence shown here is derived from an EMBL/GenBank/DDBJ whole genome shotgun (WGS) entry which is preliminary data.</text>
</comment>